<sequence length="93" mass="10807">MFCSTYVHNGAPLHRTITELRCDVLWFGAPVRLIPTKIKDVYKNGKPVSDDFLSWWLKMNTFRRAVAVELNVTSIQVVVSDTTRPKWLRQQQS</sequence>
<evidence type="ECO:0000313" key="2">
    <source>
        <dbReference type="Proteomes" id="UP000236291"/>
    </source>
</evidence>
<name>A0A2K3M0W9_TRIPR</name>
<dbReference type="EMBL" id="ASHM01046312">
    <property type="protein sequence ID" value="PNX84422.1"/>
    <property type="molecule type" value="Genomic_DNA"/>
</dbReference>
<evidence type="ECO:0000313" key="1">
    <source>
        <dbReference type="EMBL" id="PNX84422.1"/>
    </source>
</evidence>
<protein>
    <submittedName>
        <fullName evidence="1">Uncharacterized protein</fullName>
    </submittedName>
</protein>
<proteinExistence type="predicted"/>
<comment type="caution">
    <text evidence="1">The sequence shown here is derived from an EMBL/GenBank/DDBJ whole genome shotgun (WGS) entry which is preliminary data.</text>
</comment>
<dbReference type="Proteomes" id="UP000236291">
    <property type="component" value="Unassembled WGS sequence"/>
</dbReference>
<organism evidence="1 2">
    <name type="scientific">Trifolium pratense</name>
    <name type="common">Red clover</name>
    <dbReference type="NCBI Taxonomy" id="57577"/>
    <lineage>
        <taxon>Eukaryota</taxon>
        <taxon>Viridiplantae</taxon>
        <taxon>Streptophyta</taxon>
        <taxon>Embryophyta</taxon>
        <taxon>Tracheophyta</taxon>
        <taxon>Spermatophyta</taxon>
        <taxon>Magnoliopsida</taxon>
        <taxon>eudicotyledons</taxon>
        <taxon>Gunneridae</taxon>
        <taxon>Pentapetalae</taxon>
        <taxon>rosids</taxon>
        <taxon>fabids</taxon>
        <taxon>Fabales</taxon>
        <taxon>Fabaceae</taxon>
        <taxon>Papilionoideae</taxon>
        <taxon>50 kb inversion clade</taxon>
        <taxon>NPAAA clade</taxon>
        <taxon>Hologalegina</taxon>
        <taxon>IRL clade</taxon>
        <taxon>Trifolieae</taxon>
        <taxon>Trifolium</taxon>
    </lineage>
</organism>
<dbReference type="AlphaFoldDB" id="A0A2K3M0W9"/>
<reference evidence="1 2" key="1">
    <citation type="journal article" date="2014" name="Am. J. Bot.">
        <title>Genome assembly and annotation for red clover (Trifolium pratense; Fabaceae).</title>
        <authorList>
            <person name="Istvanek J."/>
            <person name="Jaros M."/>
            <person name="Krenek A."/>
            <person name="Repkova J."/>
        </authorList>
    </citation>
    <scope>NUCLEOTIDE SEQUENCE [LARGE SCALE GENOMIC DNA]</scope>
    <source>
        <strain evidence="2">cv. Tatra</strain>
        <tissue evidence="1">Young leaves</tissue>
    </source>
</reference>
<gene>
    <name evidence="1" type="ORF">L195_g040482</name>
</gene>
<reference evidence="1 2" key="2">
    <citation type="journal article" date="2017" name="Front. Plant Sci.">
        <title>Gene Classification and Mining of Molecular Markers Useful in Red Clover (Trifolium pratense) Breeding.</title>
        <authorList>
            <person name="Istvanek J."/>
            <person name="Dluhosova J."/>
            <person name="Dluhos P."/>
            <person name="Patkova L."/>
            <person name="Nedelnik J."/>
            <person name="Repkova J."/>
        </authorList>
    </citation>
    <scope>NUCLEOTIDE SEQUENCE [LARGE SCALE GENOMIC DNA]</scope>
    <source>
        <strain evidence="2">cv. Tatra</strain>
        <tissue evidence="1">Young leaves</tissue>
    </source>
</reference>
<accession>A0A2K3M0W9</accession>